<reference evidence="3" key="1">
    <citation type="journal article" date="2019" name="Int. J. Syst. Evol. Microbiol.">
        <title>The Global Catalogue of Microorganisms (GCM) 10K type strain sequencing project: providing services to taxonomists for standard genome sequencing and annotation.</title>
        <authorList>
            <consortium name="The Broad Institute Genomics Platform"/>
            <consortium name="The Broad Institute Genome Sequencing Center for Infectious Disease"/>
            <person name="Wu L."/>
            <person name="Ma J."/>
        </authorList>
    </citation>
    <scope>NUCLEOTIDE SEQUENCE [LARGE SCALE GENOMIC DNA]</scope>
    <source>
        <strain evidence="3">KCTC 32255</strain>
    </source>
</reference>
<dbReference type="NCBIfam" id="TIGR01764">
    <property type="entry name" value="excise"/>
    <property type="match status" value="1"/>
</dbReference>
<dbReference type="RefSeq" id="WP_345401908.1">
    <property type="nucleotide sequence ID" value="NZ_BAABLA010000108.1"/>
</dbReference>
<comment type="caution">
    <text evidence="2">The sequence shown here is derived from an EMBL/GenBank/DDBJ whole genome shotgun (WGS) entry which is preliminary data.</text>
</comment>
<dbReference type="Pfam" id="PF12728">
    <property type="entry name" value="HTH_17"/>
    <property type="match status" value="1"/>
</dbReference>
<feature type="domain" description="Helix-turn-helix" evidence="1">
    <location>
        <begin position="6"/>
        <end position="53"/>
    </location>
</feature>
<dbReference type="SUPFAM" id="SSF46955">
    <property type="entry name" value="Putative DNA-binding domain"/>
    <property type="match status" value="1"/>
</dbReference>
<accession>A0ABW2BVK3</accession>
<dbReference type="Proteomes" id="UP001596337">
    <property type="component" value="Unassembled WGS sequence"/>
</dbReference>
<dbReference type="InterPro" id="IPR041657">
    <property type="entry name" value="HTH_17"/>
</dbReference>
<keyword evidence="3" id="KW-1185">Reference proteome</keyword>
<gene>
    <name evidence="2" type="ORF">ACFQGD_04360</name>
</gene>
<evidence type="ECO:0000313" key="2">
    <source>
        <dbReference type="EMBL" id="MFC6866370.1"/>
    </source>
</evidence>
<name>A0ABW2BVK3_9PSEU</name>
<dbReference type="EMBL" id="JBHSXX010000001">
    <property type="protein sequence ID" value="MFC6866370.1"/>
    <property type="molecule type" value="Genomic_DNA"/>
</dbReference>
<evidence type="ECO:0000259" key="1">
    <source>
        <dbReference type="Pfam" id="PF12728"/>
    </source>
</evidence>
<proteinExistence type="predicted"/>
<sequence>MNDKQLLSTGQAAEVLGCSRQHVVDLCSSGQLPYVTVGAHRRIRRADAEAFLQPPLRRDEERSLWLHQVVAGRLATDTASVMETAHENMRHLRHVHPDGMATRWLDHWEELLNAGPDAVFDALTSRARWAIELRQNSPFAGVLTTKERQAALNSFRTHWKTDHAA</sequence>
<evidence type="ECO:0000313" key="3">
    <source>
        <dbReference type="Proteomes" id="UP001596337"/>
    </source>
</evidence>
<organism evidence="2 3">
    <name type="scientific">Haloechinothrix salitolerans</name>
    <dbReference type="NCBI Taxonomy" id="926830"/>
    <lineage>
        <taxon>Bacteria</taxon>
        <taxon>Bacillati</taxon>
        <taxon>Actinomycetota</taxon>
        <taxon>Actinomycetes</taxon>
        <taxon>Pseudonocardiales</taxon>
        <taxon>Pseudonocardiaceae</taxon>
        <taxon>Haloechinothrix</taxon>
    </lineage>
</organism>
<dbReference type="InterPro" id="IPR010093">
    <property type="entry name" value="SinI_DNA-bd"/>
</dbReference>
<dbReference type="InterPro" id="IPR009061">
    <property type="entry name" value="DNA-bd_dom_put_sf"/>
</dbReference>
<protein>
    <submittedName>
        <fullName evidence="2">Helix-turn-helix domain-containing protein</fullName>
    </submittedName>
</protein>